<dbReference type="AlphaFoldDB" id="A0A7J0DR66"/>
<comment type="caution">
    <text evidence="3">The sequence shown here is derived from an EMBL/GenBank/DDBJ whole genome shotgun (WGS) entry which is preliminary data.</text>
</comment>
<evidence type="ECO:0000256" key="1">
    <source>
        <dbReference type="SAM" id="MobiDB-lite"/>
    </source>
</evidence>
<feature type="domain" description="Retrovirus-related Pol polyprotein from transposon TNT 1-94-like beta-barrel" evidence="2">
    <location>
        <begin position="20"/>
        <end position="76"/>
    </location>
</feature>
<dbReference type="Pfam" id="PF22936">
    <property type="entry name" value="Pol_BBD"/>
    <property type="match status" value="1"/>
</dbReference>
<evidence type="ECO:0000313" key="4">
    <source>
        <dbReference type="Proteomes" id="UP000585474"/>
    </source>
</evidence>
<protein>
    <recommendedName>
        <fullName evidence="2">Retrovirus-related Pol polyprotein from transposon TNT 1-94-like beta-barrel domain-containing protein</fullName>
    </recommendedName>
</protein>
<reference evidence="4" key="1">
    <citation type="submission" date="2019-07" db="EMBL/GenBank/DDBJ databases">
        <title>De Novo Assembly of kiwifruit Actinidia rufa.</title>
        <authorList>
            <person name="Sugita-Konishi S."/>
            <person name="Sato K."/>
            <person name="Mori E."/>
            <person name="Abe Y."/>
            <person name="Kisaki G."/>
            <person name="Hamano K."/>
            <person name="Suezawa K."/>
            <person name="Otani M."/>
            <person name="Fukuda T."/>
            <person name="Manabe T."/>
            <person name="Gomi K."/>
            <person name="Tabuchi M."/>
            <person name="Akimitsu K."/>
            <person name="Kataoka I."/>
        </authorList>
    </citation>
    <scope>NUCLEOTIDE SEQUENCE [LARGE SCALE GENOMIC DNA]</scope>
    <source>
        <strain evidence="4">cv. Fuchu</strain>
    </source>
</reference>
<gene>
    <name evidence="3" type="ORF">Acr_00g0070110</name>
</gene>
<dbReference type="EMBL" id="BJWL01000358">
    <property type="protein sequence ID" value="GFS40723.1"/>
    <property type="molecule type" value="Genomic_DNA"/>
</dbReference>
<dbReference type="InterPro" id="IPR054722">
    <property type="entry name" value="PolX-like_BBD"/>
</dbReference>
<evidence type="ECO:0000313" key="3">
    <source>
        <dbReference type="EMBL" id="GFS40723.1"/>
    </source>
</evidence>
<evidence type="ECO:0000259" key="2">
    <source>
        <dbReference type="Pfam" id="PF22936"/>
    </source>
</evidence>
<feature type="region of interest" description="Disordered" evidence="1">
    <location>
        <begin position="111"/>
        <end position="136"/>
    </location>
</feature>
<sequence length="192" mass="21670">MAEDESDVLLAASADEKSDWVLDSCSTCHLCKDTEVFSTYAACEELVWMANNMANKVVGKRIIRFYMEDGSGRTLKVFKGNKEMLWGRKTRGLYRLEGSVQIEKAIVRHRSSGISKKKNEQEKQPLHKGTQSKRMVQDVQLEAQRKETKKSFTATGVSPPKRVSFTLDLISGGDISSCVYKEGKMQPRQLVK</sequence>
<dbReference type="Proteomes" id="UP000585474">
    <property type="component" value="Unassembled WGS sequence"/>
</dbReference>
<proteinExistence type="predicted"/>
<name>A0A7J0DR66_9ERIC</name>
<keyword evidence="4" id="KW-1185">Reference proteome</keyword>
<organism evidence="3 4">
    <name type="scientific">Actinidia rufa</name>
    <dbReference type="NCBI Taxonomy" id="165716"/>
    <lineage>
        <taxon>Eukaryota</taxon>
        <taxon>Viridiplantae</taxon>
        <taxon>Streptophyta</taxon>
        <taxon>Embryophyta</taxon>
        <taxon>Tracheophyta</taxon>
        <taxon>Spermatophyta</taxon>
        <taxon>Magnoliopsida</taxon>
        <taxon>eudicotyledons</taxon>
        <taxon>Gunneridae</taxon>
        <taxon>Pentapetalae</taxon>
        <taxon>asterids</taxon>
        <taxon>Ericales</taxon>
        <taxon>Actinidiaceae</taxon>
        <taxon>Actinidia</taxon>
    </lineage>
</organism>
<accession>A0A7J0DR66</accession>